<reference evidence="2" key="1">
    <citation type="submission" date="2021-01" db="EMBL/GenBank/DDBJ databases">
        <authorList>
            <person name="Corre E."/>
            <person name="Pelletier E."/>
            <person name="Niang G."/>
            <person name="Scheremetjew M."/>
            <person name="Finn R."/>
            <person name="Kale V."/>
            <person name="Holt S."/>
            <person name="Cochrane G."/>
            <person name="Meng A."/>
            <person name="Brown T."/>
            <person name="Cohen L."/>
        </authorList>
    </citation>
    <scope>NUCLEOTIDE SEQUENCE</scope>
    <source>
        <strain evidence="2">CCMP722</strain>
    </source>
</reference>
<evidence type="ECO:0008006" key="3">
    <source>
        <dbReference type="Google" id="ProtNLM"/>
    </source>
</evidence>
<name>A0A7S0RWB2_9CHLO</name>
<dbReference type="AlphaFoldDB" id="A0A7S0RWB2"/>
<evidence type="ECO:0000313" key="2">
    <source>
        <dbReference type="EMBL" id="CAD8689135.1"/>
    </source>
</evidence>
<gene>
    <name evidence="2" type="ORF">POBO1169_LOCUS18964</name>
</gene>
<feature type="region of interest" description="Disordered" evidence="1">
    <location>
        <begin position="85"/>
        <end position="114"/>
    </location>
</feature>
<evidence type="ECO:0000256" key="1">
    <source>
        <dbReference type="SAM" id="MobiDB-lite"/>
    </source>
</evidence>
<organism evidence="2">
    <name type="scientific">Pyramimonas obovata</name>
    <dbReference type="NCBI Taxonomy" id="1411642"/>
    <lineage>
        <taxon>Eukaryota</taxon>
        <taxon>Viridiplantae</taxon>
        <taxon>Chlorophyta</taxon>
        <taxon>Pyramimonadophyceae</taxon>
        <taxon>Pyramimonadales</taxon>
        <taxon>Pyramimonadaceae</taxon>
        <taxon>Pyramimonas</taxon>
        <taxon>Pyramimonas incertae sedis</taxon>
    </lineage>
</organism>
<proteinExistence type="predicted"/>
<accession>A0A7S0RWB2</accession>
<protein>
    <recommendedName>
        <fullName evidence="3">Myb-like domain-containing protein</fullName>
    </recommendedName>
</protein>
<feature type="region of interest" description="Disordered" evidence="1">
    <location>
        <begin position="1"/>
        <end position="34"/>
    </location>
</feature>
<feature type="compositionally biased region" description="Low complexity" evidence="1">
    <location>
        <begin position="20"/>
        <end position="30"/>
    </location>
</feature>
<sequence>METGPTRLRERRTVATYGESSAAPSTSTAAQDRATQEKNANLGLLSLSLYKEDHPIWQDPAFAPHGYPRLETWNAIQQAATWERLGSAGAAPPPDPPEVTEAPLTPPLSTSNSRANLEAEKVWKQDNPKWKWAPEEDEYIRQRWLADGAEAISIELGRSKGAVTARWSNVVKPRILEQEESLRQQAEGQEGEAAATAA</sequence>
<dbReference type="EMBL" id="HBFA01037912">
    <property type="protein sequence ID" value="CAD8689135.1"/>
    <property type="molecule type" value="Transcribed_RNA"/>
</dbReference>